<sequence length="45" mass="4966">MHNNLLYRKIFITAVLTFFCLGYLDGLGIETVLSAFTMGKAVGII</sequence>
<comment type="caution">
    <text evidence="1">The sequence shown here is derived from an EMBL/GenBank/DDBJ whole genome shotgun (WGS) entry which is preliminary data.</text>
</comment>
<dbReference type="RefSeq" id="WP_186936177.1">
    <property type="nucleotide sequence ID" value="NZ_JACOPS010000005.1"/>
</dbReference>
<organism evidence="1 2">
    <name type="scientific">Ruminococcus intestinalis</name>
    <dbReference type="NCBI Taxonomy" id="2763066"/>
    <lineage>
        <taxon>Bacteria</taxon>
        <taxon>Bacillati</taxon>
        <taxon>Bacillota</taxon>
        <taxon>Clostridia</taxon>
        <taxon>Eubacteriales</taxon>
        <taxon>Oscillospiraceae</taxon>
        <taxon>Ruminococcus</taxon>
    </lineage>
</organism>
<evidence type="ECO:0008006" key="3">
    <source>
        <dbReference type="Google" id="ProtNLM"/>
    </source>
</evidence>
<dbReference type="Proteomes" id="UP000636755">
    <property type="component" value="Unassembled WGS sequence"/>
</dbReference>
<dbReference type="EMBL" id="JACOPS010000005">
    <property type="protein sequence ID" value="MBC5728970.1"/>
    <property type="molecule type" value="Genomic_DNA"/>
</dbReference>
<proteinExistence type="predicted"/>
<accession>A0ABR7HN93</accession>
<name>A0ABR7HN93_9FIRM</name>
<evidence type="ECO:0000313" key="1">
    <source>
        <dbReference type="EMBL" id="MBC5728970.1"/>
    </source>
</evidence>
<evidence type="ECO:0000313" key="2">
    <source>
        <dbReference type="Proteomes" id="UP000636755"/>
    </source>
</evidence>
<gene>
    <name evidence="1" type="ORF">H8R91_10660</name>
</gene>
<protein>
    <recommendedName>
        <fullName evidence="3">MFS transporter</fullName>
    </recommendedName>
</protein>
<reference evidence="1 2" key="1">
    <citation type="submission" date="2020-08" db="EMBL/GenBank/DDBJ databases">
        <title>Genome public.</title>
        <authorList>
            <person name="Liu C."/>
            <person name="Sun Q."/>
        </authorList>
    </citation>
    <scope>NUCLEOTIDE SEQUENCE [LARGE SCALE GENOMIC DNA]</scope>
    <source>
        <strain evidence="1 2">NSJ-71</strain>
    </source>
</reference>
<keyword evidence="2" id="KW-1185">Reference proteome</keyword>